<protein>
    <submittedName>
        <fullName evidence="2">Uncharacterized protein</fullName>
    </submittedName>
</protein>
<evidence type="ECO:0000313" key="3">
    <source>
        <dbReference type="Proteomes" id="UP001604277"/>
    </source>
</evidence>
<accession>A0ABD1V0K6</accession>
<proteinExistence type="predicted"/>
<organism evidence="2 3">
    <name type="scientific">Forsythia ovata</name>
    <dbReference type="NCBI Taxonomy" id="205694"/>
    <lineage>
        <taxon>Eukaryota</taxon>
        <taxon>Viridiplantae</taxon>
        <taxon>Streptophyta</taxon>
        <taxon>Embryophyta</taxon>
        <taxon>Tracheophyta</taxon>
        <taxon>Spermatophyta</taxon>
        <taxon>Magnoliopsida</taxon>
        <taxon>eudicotyledons</taxon>
        <taxon>Gunneridae</taxon>
        <taxon>Pentapetalae</taxon>
        <taxon>asterids</taxon>
        <taxon>lamiids</taxon>
        <taxon>Lamiales</taxon>
        <taxon>Oleaceae</taxon>
        <taxon>Forsythieae</taxon>
        <taxon>Forsythia</taxon>
    </lineage>
</organism>
<dbReference type="Proteomes" id="UP001604277">
    <property type="component" value="Unassembled WGS sequence"/>
</dbReference>
<dbReference type="EMBL" id="JBFOLJ010000006">
    <property type="protein sequence ID" value="KAL2530846.1"/>
    <property type="molecule type" value="Genomic_DNA"/>
</dbReference>
<comment type="caution">
    <text evidence="2">The sequence shown here is derived from an EMBL/GenBank/DDBJ whole genome shotgun (WGS) entry which is preliminary data.</text>
</comment>
<evidence type="ECO:0000313" key="2">
    <source>
        <dbReference type="EMBL" id="KAL2530846.1"/>
    </source>
</evidence>
<feature type="compositionally biased region" description="Basic and acidic residues" evidence="1">
    <location>
        <begin position="106"/>
        <end position="116"/>
    </location>
</feature>
<evidence type="ECO:0000256" key="1">
    <source>
        <dbReference type="SAM" id="MobiDB-lite"/>
    </source>
</evidence>
<keyword evidence="3" id="KW-1185">Reference proteome</keyword>
<sequence length="138" mass="15877">MSWFLFKKGHPLNEPSAPTHLTSSRSLELGVFWPAGSFYSLRPRSCGLWPLYRDNTLDLLESSATWLKPDVQEDSPDTRDSTDEKIGLLRCVAKMSPDKSQNQRASHREREYHRSPDAVLPRPRLSDYKVSMPVIEVY</sequence>
<reference evidence="3" key="1">
    <citation type="submission" date="2024-07" db="EMBL/GenBank/DDBJ databases">
        <title>Two chromosome-level genome assemblies of Korean endemic species Abeliophyllum distichum and Forsythia ovata (Oleaceae).</title>
        <authorList>
            <person name="Jang H."/>
        </authorList>
    </citation>
    <scope>NUCLEOTIDE SEQUENCE [LARGE SCALE GENOMIC DNA]</scope>
</reference>
<name>A0ABD1V0K6_9LAMI</name>
<feature type="region of interest" description="Disordered" evidence="1">
    <location>
        <begin position="94"/>
        <end position="118"/>
    </location>
</feature>
<dbReference type="AlphaFoldDB" id="A0ABD1V0K6"/>
<gene>
    <name evidence="2" type="ORF">Fot_23447</name>
</gene>